<name>A0A437PNL6_9ACTN</name>
<gene>
    <name evidence="1" type="ORF">EOT10_16855</name>
</gene>
<dbReference type="OrthoDB" id="8447184at2"/>
<dbReference type="Pfam" id="PF13618">
    <property type="entry name" value="Gluconate_2-dh3"/>
    <property type="match status" value="1"/>
</dbReference>
<keyword evidence="2" id="KW-1185">Reference proteome</keyword>
<dbReference type="EMBL" id="RZYA01000007">
    <property type="protein sequence ID" value="RVU23739.1"/>
    <property type="molecule type" value="Genomic_DNA"/>
</dbReference>
<organism evidence="1 2">
    <name type="scientific">Streptomyces antnestii</name>
    <dbReference type="NCBI Taxonomy" id="2494256"/>
    <lineage>
        <taxon>Bacteria</taxon>
        <taxon>Bacillati</taxon>
        <taxon>Actinomycetota</taxon>
        <taxon>Actinomycetes</taxon>
        <taxon>Kitasatosporales</taxon>
        <taxon>Streptomycetaceae</taxon>
        <taxon>Streptomyces</taxon>
    </lineage>
</organism>
<reference evidence="1 2" key="1">
    <citation type="submission" date="2019-01" db="EMBL/GenBank/DDBJ databases">
        <title>Genome sequences of Streptomyces and Rhizobium isolates collected from root and soil.</title>
        <authorList>
            <person name="Chhettri S."/>
            <person name="Sevigny J.L."/>
            <person name="Sen A."/>
            <person name="Ennis N."/>
            <person name="Tisa L."/>
        </authorList>
    </citation>
    <scope>NUCLEOTIDE SEQUENCE [LARGE SCALE GENOMIC DNA]</scope>
    <source>
        <strain evidence="1 2">San01</strain>
    </source>
</reference>
<proteinExistence type="predicted"/>
<evidence type="ECO:0008006" key="3">
    <source>
        <dbReference type="Google" id="ProtNLM"/>
    </source>
</evidence>
<evidence type="ECO:0000313" key="1">
    <source>
        <dbReference type="EMBL" id="RVU23739.1"/>
    </source>
</evidence>
<dbReference type="Proteomes" id="UP000283128">
    <property type="component" value="Unassembled WGS sequence"/>
</dbReference>
<accession>A0A437PNL6</accession>
<dbReference type="InterPro" id="IPR027056">
    <property type="entry name" value="Gluconate_2DH_su3"/>
</dbReference>
<dbReference type="AlphaFoldDB" id="A0A437PNL6"/>
<sequence>MMLDADQRRTFAALADVLIPASGPMPSATAAGVPDALLDQALGYRPDLAELFAEAVARCTGKDPEAALDTLAAQQPEQFQALTLLTAGAYFLSPRTKAALAYDPPPRSALDDVDSYIDMLSTVVDRGFAIR</sequence>
<evidence type="ECO:0000313" key="2">
    <source>
        <dbReference type="Proteomes" id="UP000283128"/>
    </source>
</evidence>
<protein>
    <recommendedName>
        <fullName evidence="3">Gluconate 2-dehydrogenase subunit 3 family protein</fullName>
    </recommendedName>
</protein>
<comment type="caution">
    <text evidence="1">The sequence shown here is derived from an EMBL/GenBank/DDBJ whole genome shotgun (WGS) entry which is preliminary data.</text>
</comment>